<dbReference type="AlphaFoldDB" id="A0A0C9TJI4"/>
<name>A0A0C9TJI4_PAXIN</name>
<feature type="transmembrane region" description="Helical" evidence="1">
    <location>
        <begin position="6"/>
        <end position="26"/>
    </location>
</feature>
<evidence type="ECO:0000256" key="1">
    <source>
        <dbReference type="SAM" id="Phobius"/>
    </source>
</evidence>
<dbReference type="Proteomes" id="UP000053647">
    <property type="component" value="Unassembled WGS sequence"/>
</dbReference>
<dbReference type="HOGENOM" id="CLU_192399_0_0_1"/>
<evidence type="ECO:0000313" key="2">
    <source>
        <dbReference type="EMBL" id="KIJ15780.1"/>
    </source>
</evidence>
<dbReference type="EMBL" id="KN819335">
    <property type="protein sequence ID" value="KIJ15780.1"/>
    <property type="molecule type" value="Genomic_DNA"/>
</dbReference>
<feature type="non-terminal residue" evidence="2">
    <location>
        <position position="1"/>
    </location>
</feature>
<feature type="non-terminal residue" evidence="2">
    <location>
        <position position="66"/>
    </location>
</feature>
<reference evidence="3" key="2">
    <citation type="submission" date="2015-01" db="EMBL/GenBank/DDBJ databases">
        <title>Evolutionary Origins and Diversification of the Mycorrhizal Mutualists.</title>
        <authorList>
            <consortium name="DOE Joint Genome Institute"/>
            <consortium name="Mycorrhizal Genomics Consortium"/>
            <person name="Kohler A."/>
            <person name="Kuo A."/>
            <person name="Nagy L.G."/>
            <person name="Floudas D."/>
            <person name="Copeland A."/>
            <person name="Barry K.W."/>
            <person name="Cichocki N."/>
            <person name="Veneault-Fourrey C."/>
            <person name="LaButti K."/>
            <person name="Lindquist E.A."/>
            <person name="Lipzen A."/>
            <person name="Lundell T."/>
            <person name="Morin E."/>
            <person name="Murat C."/>
            <person name="Riley R."/>
            <person name="Ohm R."/>
            <person name="Sun H."/>
            <person name="Tunlid A."/>
            <person name="Henrissat B."/>
            <person name="Grigoriev I.V."/>
            <person name="Hibbett D.S."/>
            <person name="Martin F."/>
        </authorList>
    </citation>
    <scope>NUCLEOTIDE SEQUENCE [LARGE SCALE GENOMIC DNA]</scope>
    <source>
        <strain evidence="3">ATCC 200175</strain>
    </source>
</reference>
<gene>
    <name evidence="2" type="ORF">PAXINDRAFT_61177</name>
</gene>
<keyword evidence="1" id="KW-1133">Transmembrane helix</keyword>
<keyword evidence="1" id="KW-0472">Membrane</keyword>
<protein>
    <submittedName>
        <fullName evidence="2">Uncharacterized protein</fullName>
    </submittedName>
</protein>
<proteinExistence type="predicted"/>
<keyword evidence="3" id="KW-1185">Reference proteome</keyword>
<organism evidence="2 3">
    <name type="scientific">Paxillus involutus ATCC 200175</name>
    <dbReference type="NCBI Taxonomy" id="664439"/>
    <lineage>
        <taxon>Eukaryota</taxon>
        <taxon>Fungi</taxon>
        <taxon>Dikarya</taxon>
        <taxon>Basidiomycota</taxon>
        <taxon>Agaricomycotina</taxon>
        <taxon>Agaricomycetes</taxon>
        <taxon>Agaricomycetidae</taxon>
        <taxon>Boletales</taxon>
        <taxon>Paxilineae</taxon>
        <taxon>Paxillaceae</taxon>
        <taxon>Paxillus</taxon>
    </lineage>
</organism>
<keyword evidence="1" id="KW-0812">Transmembrane</keyword>
<accession>A0A0C9TJI4</accession>
<sequence>STATFVTNYLPIMLFPVLYAIAKVVTKAPLVKPGEMDFDSGVAEIEAITHDDPPSKNWMEAVWMWL</sequence>
<evidence type="ECO:0000313" key="3">
    <source>
        <dbReference type="Proteomes" id="UP000053647"/>
    </source>
</evidence>
<dbReference type="OrthoDB" id="10062876at2759"/>
<reference evidence="2 3" key="1">
    <citation type="submission" date="2014-06" db="EMBL/GenBank/DDBJ databases">
        <authorList>
            <consortium name="DOE Joint Genome Institute"/>
            <person name="Kuo A."/>
            <person name="Kohler A."/>
            <person name="Nagy L.G."/>
            <person name="Floudas D."/>
            <person name="Copeland A."/>
            <person name="Barry K.W."/>
            <person name="Cichocki N."/>
            <person name="Veneault-Fourrey C."/>
            <person name="LaButti K."/>
            <person name="Lindquist E.A."/>
            <person name="Lipzen A."/>
            <person name="Lundell T."/>
            <person name="Morin E."/>
            <person name="Murat C."/>
            <person name="Sun H."/>
            <person name="Tunlid A."/>
            <person name="Henrissat B."/>
            <person name="Grigoriev I.V."/>
            <person name="Hibbett D.S."/>
            <person name="Martin F."/>
            <person name="Nordberg H.P."/>
            <person name="Cantor M.N."/>
            <person name="Hua S.X."/>
        </authorList>
    </citation>
    <scope>NUCLEOTIDE SEQUENCE [LARGE SCALE GENOMIC DNA]</scope>
    <source>
        <strain evidence="2 3">ATCC 200175</strain>
    </source>
</reference>